<proteinExistence type="predicted"/>
<protein>
    <submittedName>
        <fullName evidence="2">Transcription factor WhiB</fullName>
    </submittedName>
</protein>
<accession>A0A3P1T782</accession>
<reference evidence="2 3" key="1">
    <citation type="submission" date="2018-11" db="EMBL/GenBank/DDBJ databases">
        <title>Genomes From Bacteria Associated with the Canine Oral Cavity: a Test Case for Automated Genome-Based Taxonomic Assignment.</title>
        <authorList>
            <person name="Coil D.A."/>
            <person name="Jospin G."/>
            <person name="Darling A.E."/>
            <person name="Wallis C."/>
            <person name="Davis I.J."/>
            <person name="Harris S."/>
            <person name="Eisen J.A."/>
            <person name="Holcombe L.J."/>
            <person name="O'Flynn C."/>
        </authorList>
    </citation>
    <scope>NUCLEOTIDE SEQUENCE [LARGE SCALE GENOMIC DNA]</scope>
    <source>
        <strain evidence="2 3">OH887_COT-365</strain>
    </source>
</reference>
<evidence type="ECO:0000259" key="1">
    <source>
        <dbReference type="PROSITE" id="PS51674"/>
    </source>
</evidence>
<dbReference type="PROSITE" id="PS51674">
    <property type="entry name" value="4FE4S_WBL"/>
    <property type="match status" value="1"/>
</dbReference>
<comment type="caution">
    <text evidence="2">The sequence shown here is derived from an EMBL/GenBank/DDBJ whole genome shotgun (WGS) entry which is preliminary data.</text>
</comment>
<dbReference type="InterPro" id="IPR034768">
    <property type="entry name" value="4FE4S_WBL"/>
</dbReference>
<name>A0A3P1T782_9ACTN</name>
<evidence type="ECO:0000313" key="2">
    <source>
        <dbReference type="EMBL" id="RRD05239.1"/>
    </source>
</evidence>
<evidence type="ECO:0000313" key="3">
    <source>
        <dbReference type="Proteomes" id="UP000280819"/>
    </source>
</evidence>
<dbReference type="Proteomes" id="UP000280819">
    <property type="component" value="Unassembled WGS sequence"/>
</dbReference>
<feature type="domain" description="4Fe-4S Wbl-type" evidence="1">
    <location>
        <begin position="28"/>
        <end position="101"/>
    </location>
</feature>
<dbReference type="OrthoDB" id="3744914at2"/>
<sequence length="201" mass="21570">MSQERNSGPHMMGRGGTTMTIALDANTPCVKFAHLFQNPLLEDGETKRESAAERRQRAALMSRAVSLCAGCPFQAQCLTDAVVHHDVAGVVAGTTEEQRLEIRELLGVSIDPVDNDPFAGVNSGRAFNQEEIQRLRAANPTQPLSAIAARLGCSISTVKRHLRKAAARTEPRASVRRLTPSRAQVMAAAAEVLGDADDMVA</sequence>
<dbReference type="Pfam" id="PF02467">
    <property type="entry name" value="Whib"/>
    <property type="match status" value="1"/>
</dbReference>
<dbReference type="AlphaFoldDB" id="A0A3P1T782"/>
<gene>
    <name evidence="2" type="ORF">EII34_07860</name>
</gene>
<organism evidence="2 3">
    <name type="scientific">Arachnia propionica</name>
    <dbReference type="NCBI Taxonomy" id="1750"/>
    <lineage>
        <taxon>Bacteria</taxon>
        <taxon>Bacillati</taxon>
        <taxon>Actinomycetota</taxon>
        <taxon>Actinomycetes</taxon>
        <taxon>Propionibacteriales</taxon>
        <taxon>Propionibacteriaceae</taxon>
        <taxon>Arachnia</taxon>
    </lineage>
</organism>
<dbReference type="EMBL" id="RQZG01000007">
    <property type="protein sequence ID" value="RRD05239.1"/>
    <property type="molecule type" value="Genomic_DNA"/>
</dbReference>